<evidence type="ECO:0000313" key="3">
    <source>
        <dbReference type="Proteomes" id="UP000075243"/>
    </source>
</evidence>
<organism evidence="2 3">
    <name type="scientific">Cajanus cajan</name>
    <name type="common">Pigeon pea</name>
    <name type="synonym">Cajanus indicus</name>
    <dbReference type="NCBI Taxonomy" id="3821"/>
    <lineage>
        <taxon>Eukaryota</taxon>
        <taxon>Viridiplantae</taxon>
        <taxon>Streptophyta</taxon>
        <taxon>Embryophyta</taxon>
        <taxon>Tracheophyta</taxon>
        <taxon>Spermatophyta</taxon>
        <taxon>Magnoliopsida</taxon>
        <taxon>eudicotyledons</taxon>
        <taxon>Gunneridae</taxon>
        <taxon>Pentapetalae</taxon>
        <taxon>rosids</taxon>
        <taxon>fabids</taxon>
        <taxon>Fabales</taxon>
        <taxon>Fabaceae</taxon>
        <taxon>Papilionoideae</taxon>
        <taxon>50 kb inversion clade</taxon>
        <taxon>NPAAA clade</taxon>
        <taxon>indigoferoid/millettioid clade</taxon>
        <taxon>Phaseoleae</taxon>
        <taxon>Cajanus</taxon>
    </lineage>
</organism>
<dbReference type="EMBL" id="KQ483952">
    <property type="protein sequence ID" value="KYP38939.1"/>
    <property type="molecule type" value="Genomic_DNA"/>
</dbReference>
<sequence length="93" mass="10570">MNPQTSNIKKISPAEMQLRREKGLCFTYDDKFSPSHKCPNKQYLLLQVDDEDRMELLPDPPDNSGSHTSPLLQEHHLSYNALKGSPGLGIMQF</sequence>
<reference evidence="2" key="1">
    <citation type="journal article" date="2012" name="Nat. Biotechnol.">
        <title>Draft genome sequence of pigeonpea (Cajanus cajan), an orphan legume crop of resource-poor farmers.</title>
        <authorList>
            <person name="Varshney R.K."/>
            <person name="Chen W."/>
            <person name="Li Y."/>
            <person name="Bharti A.K."/>
            <person name="Saxena R.K."/>
            <person name="Schlueter J.A."/>
            <person name="Donoghue M.T."/>
            <person name="Azam S."/>
            <person name="Fan G."/>
            <person name="Whaley A.M."/>
            <person name="Farmer A.D."/>
            <person name="Sheridan J."/>
            <person name="Iwata A."/>
            <person name="Tuteja R."/>
            <person name="Penmetsa R.V."/>
            <person name="Wu W."/>
            <person name="Upadhyaya H.D."/>
            <person name="Yang S.P."/>
            <person name="Shah T."/>
            <person name="Saxena K.B."/>
            <person name="Michael T."/>
            <person name="McCombie W.R."/>
            <person name="Yang B."/>
            <person name="Zhang G."/>
            <person name="Yang H."/>
            <person name="Wang J."/>
            <person name="Spillane C."/>
            <person name="Cook D.R."/>
            <person name="May G.D."/>
            <person name="Xu X."/>
            <person name="Jackson S.A."/>
        </authorList>
    </citation>
    <scope>NUCLEOTIDE SEQUENCE [LARGE SCALE GENOMIC DNA]</scope>
</reference>
<keyword evidence="3" id="KW-1185">Reference proteome</keyword>
<name>A0A151R8V3_CAJCA</name>
<protein>
    <submittedName>
        <fullName evidence="2">Uncharacterized protein</fullName>
    </submittedName>
</protein>
<dbReference type="AlphaFoldDB" id="A0A151R8V3"/>
<proteinExistence type="predicted"/>
<evidence type="ECO:0000313" key="2">
    <source>
        <dbReference type="EMBL" id="KYP38939.1"/>
    </source>
</evidence>
<accession>A0A151R8V3</accession>
<dbReference type="Gramene" id="C.cajan_38646.t">
    <property type="protein sequence ID" value="C.cajan_38646.t.cds1"/>
    <property type="gene ID" value="C.cajan_38646"/>
</dbReference>
<feature type="region of interest" description="Disordered" evidence="1">
    <location>
        <begin position="54"/>
        <end position="73"/>
    </location>
</feature>
<gene>
    <name evidence="2" type="ORF">KK1_039771</name>
</gene>
<dbReference type="Proteomes" id="UP000075243">
    <property type="component" value="Unassembled WGS sequence"/>
</dbReference>
<evidence type="ECO:0000256" key="1">
    <source>
        <dbReference type="SAM" id="MobiDB-lite"/>
    </source>
</evidence>